<dbReference type="SUPFAM" id="SSF53335">
    <property type="entry name" value="S-adenosyl-L-methionine-dependent methyltransferases"/>
    <property type="match status" value="1"/>
</dbReference>
<dbReference type="Pfam" id="PF05724">
    <property type="entry name" value="TPMT"/>
    <property type="match status" value="1"/>
</dbReference>
<keyword evidence="4" id="KW-0949">S-adenosyl-L-methionine</keyword>
<evidence type="ECO:0000313" key="6">
    <source>
        <dbReference type="Proteomes" id="UP001145021"/>
    </source>
</evidence>
<evidence type="ECO:0000256" key="4">
    <source>
        <dbReference type="ARBA" id="ARBA00022691"/>
    </source>
</evidence>
<dbReference type="CDD" id="cd02440">
    <property type="entry name" value="AdoMet_MTases"/>
    <property type="match status" value="1"/>
</dbReference>
<dbReference type="AlphaFoldDB" id="A0A9W7XN37"/>
<dbReference type="PANTHER" id="PTHR32183">
    <property type="match status" value="1"/>
</dbReference>
<evidence type="ECO:0000256" key="2">
    <source>
        <dbReference type="ARBA" id="ARBA00022603"/>
    </source>
</evidence>
<keyword evidence="6" id="KW-1185">Reference proteome</keyword>
<keyword evidence="1" id="KW-0597">Phosphoprotein</keyword>
<dbReference type="GO" id="GO:0032259">
    <property type="term" value="P:methylation"/>
    <property type="evidence" value="ECO:0007669"/>
    <property type="project" value="UniProtKB-KW"/>
</dbReference>
<dbReference type="InterPro" id="IPR008854">
    <property type="entry name" value="TPMT"/>
</dbReference>
<evidence type="ECO:0000256" key="1">
    <source>
        <dbReference type="ARBA" id="ARBA00022553"/>
    </source>
</evidence>
<protein>
    <recommendedName>
        <fullName evidence="7">Thiol methyltransferase 1</fullName>
    </recommendedName>
</protein>
<dbReference type="GO" id="GO:0008757">
    <property type="term" value="F:S-adenosylmethionine-dependent methyltransferase activity"/>
    <property type="evidence" value="ECO:0007669"/>
    <property type="project" value="InterPro"/>
</dbReference>
<name>A0A9W7XN37_9FUNG</name>
<dbReference type="Proteomes" id="UP001145021">
    <property type="component" value="Unassembled WGS sequence"/>
</dbReference>
<dbReference type="Gene3D" id="3.40.50.150">
    <property type="entry name" value="Vaccinia Virus protein VP39"/>
    <property type="match status" value="1"/>
</dbReference>
<sequence>MIAVSSEGISSVTTSDASVPLSSNALKANWDMYWSDENVEKHPDGPSVALRELLEEHRWLLPKGRCLLAGCGNGHDAVFLAKRGVPCVAIDFCSAAIEKAQKISEEAGISSFGNLTFAVQDFFTFQPTMRFTVAYERGLFSAIHWSQRQKWAENYAQMIVPQGTLIVILYPLIQRSQPPPYRVTMAECEHYLKRYFVLVRADPNCRCIEGQEGNEILSVWKRL</sequence>
<organism evidence="5 6">
    <name type="scientific">Coemansia asiatica</name>
    <dbReference type="NCBI Taxonomy" id="1052880"/>
    <lineage>
        <taxon>Eukaryota</taxon>
        <taxon>Fungi</taxon>
        <taxon>Fungi incertae sedis</taxon>
        <taxon>Zoopagomycota</taxon>
        <taxon>Kickxellomycotina</taxon>
        <taxon>Kickxellomycetes</taxon>
        <taxon>Kickxellales</taxon>
        <taxon>Kickxellaceae</taxon>
        <taxon>Coemansia</taxon>
    </lineage>
</organism>
<proteinExistence type="predicted"/>
<dbReference type="InterPro" id="IPR029063">
    <property type="entry name" value="SAM-dependent_MTases_sf"/>
</dbReference>
<evidence type="ECO:0000256" key="3">
    <source>
        <dbReference type="ARBA" id="ARBA00022679"/>
    </source>
</evidence>
<evidence type="ECO:0000313" key="5">
    <source>
        <dbReference type="EMBL" id="KAJ1646097.1"/>
    </source>
</evidence>
<dbReference type="PANTHER" id="PTHR32183:SF6">
    <property type="entry name" value="CYSTEINE SULFINATE DESULFINASE_CYSTEINE DESULFURASE AND RELATED ENZYMES"/>
    <property type="match status" value="1"/>
</dbReference>
<accession>A0A9W7XN37</accession>
<evidence type="ECO:0008006" key="7">
    <source>
        <dbReference type="Google" id="ProtNLM"/>
    </source>
</evidence>
<comment type="caution">
    <text evidence="5">The sequence shown here is derived from an EMBL/GenBank/DDBJ whole genome shotgun (WGS) entry which is preliminary data.</text>
</comment>
<keyword evidence="3" id="KW-0808">Transferase</keyword>
<gene>
    <name evidence="5" type="ORF">LPJ64_002377</name>
</gene>
<keyword evidence="2" id="KW-0489">Methyltransferase</keyword>
<dbReference type="PROSITE" id="PS51585">
    <property type="entry name" value="SAM_MT_TPMT"/>
    <property type="match status" value="1"/>
</dbReference>
<dbReference type="EMBL" id="JANBOH010000075">
    <property type="protein sequence ID" value="KAJ1646097.1"/>
    <property type="molecule type" value="Genomic_DNA"/>
</dbReference>
<reference evidence="5" key="1">
    <citation type="submission" date="2022-07" db="EMBL/GenBank/DDBJ databases">
        <title>Phylogenomic reconstructions and comparative analyses of Kickxellomycotina fungi.</title>
        <authorList>
            <person name="Reynolds N.K."/>
            <person name="Stajich J.E."/>
            <person name="Barry K."/>
            <person name="Grigoriev I.V."/>
            <person name="Crous P."/>
            <person name="Smith M.E."/>
        </authorList>
    </citation>
    <scope>NUCLEOTIDE SEQUENCE</scope>
    <source>
        <strain evidence="5">NBRC 105413</strain>
    </source>
</reference>